<dbReference type="Proteomes" id="UP000297241">
    <property type="component" value="Unassembled WGS sequence"/>
</dbReference>
<sequence length="192" mass="22728">MENFKSFTVEYFVSKALSLSATPNNQYLSVYHDLLDFVQSIEKIDRKSFVVVAHIVYGWMPTILDYKFLREDDYSFYEENIKIGNCSVEFLSLIKEKINNSIVGGSKFLHFMNPEMYAIWDSKVYKALFDKKGRGYNTNNIENYIQYNLTLRDFSQKPEMVMIQNILKEKKYIDKEITNMRALETVLFYSIN</sequence>
<evidence type="ECO:0000313" key="2">
    <source>
        <dbReference type="Proteomes" id="UP000297241"/>
    </source>
</evidence>
<dbReference type="RefSeq" id="WP_135756258.1">
    <property type="nucleotide sequence ID" value="NZ_RQHS01000010.1"/>
</dbReference>
<comment type="caution">
    <text evidence="1">The sequence shown here is derived from an EMBL/GenBank/DDBJ whole genome shotgun (WGS) entry which is preliminary data.</text>
</comment>
<reference evidence="1" key="1">
    <citation type="journal article" date="2019" name="PLoS Negl. Trop. Dis.">
        <title>Revisiting the worldwide diversity of Leptospira species in the environment.</title>
        <authorList>
            <person name="Vincent A.T."/>
            <person name="Schiettekatte O."/>
            <person name="Bourhy P."/>
            <person name="Veyrier F.J."/>
            <person name="Picardeau M."/>
        </authorList>
    </citation>
    <scope>NUCLEOTIDE SEQUENCE [LARGE SCALE GENOMIC DNA]</scope>
    <source>
        <strain evidence="1">201601113</strain>
    </source>
</reference>
<gene>
    <name evidence="1" type="ORF">EHR06_06515</name>
</gene>
<name>A0A4Z1AE39_9LEPT</name>
<evidence type="ECO:0000313" key="1">
    <source>
        <dbReference type="EMBL" id="TGN02054.1"/>
    </source>
</evidence>
<protein>
    <submittedName>
        <fullName evidence="1">Uncharacterized protein</fullName>
    </submittedName>
</protein>
<dbReference type="EMBL" id="RQHS01000010">
    <property type="protein sequence ID" value="TGN02054.1"/>
    <property type="molecule type" value="Genomic_DNA"/>
</dbReference>
<dbReference type="OrthoDB" id="9182769at2"/>
<dbReference type="AlphaFoldDB" id="A0A4Z1AE39"/>
<organism evidence="1 2">
    <name type="scientific">Leptospira dzoumogneensis</name>
    <dbReference type="NCBI Taxonomy" id="2484904"/>
    <lineage>
        <taxon>Bacteria</taxon>
        <taxon>Pseudomonadati</taxon>
        <taxon>Spirochaetota</taxon>
        <taxon>Spirochaetia</taxon>
        <taxon>Leptospirales</taxon>
        <taxon>Leptospiraceae</taxon>
        <taxon>Leptospira</taxon>
    </lineage>
</organism>
<proteinExistence type="predicted"/>
<keyword evidence="2" id="KW-1185">Reference proteome</keyword>
<accession>A0A4Z1AE39</accession>